<organism evidence="1 2">
    <name type="scientific">Passalora fulva</name>
    <name type="common">Tomato leaf mold</name>
    <name type="synonym">Cladosporium fulvum</name>
    <dbReference type="NCBI Taxonomy" id="5499"/>
    <lineage>
        <taxon>Eukaryota</taxon>
        <taxon>Fungi</taxon>
        <taxon>Dikarya</taxon>
        <taxon>Ascomycota</taxon>
        <taxon>Pezizomycotina</taxon>
        <taxon>Dothideomycetes</taxon>
        <taxon>Dothideomycetidae</taxon>
        <taxon>Mycosphaerellales</taxon>
        <taxon>Mycosphaerellaceae</taxon>
        <taxon>Fulvia</taxon>
    </lineage>
</organism>
<accession>A0A9Q8UU01</accession>
<evidence type="ECO:0000313" key="2">
    <source>
        <dbReference type="Proteomes" id="UP000756132"/>
    </source>
</evidence>
<sequence>MGAATTPAVERPMFLSADQRKISYQSKGGITITLEFKNSKAIESLRTFTQQNTADKPENMTVTVDGVTKPREENQGLWMGIYDTLSFWCMEAMEVAAFGPYDEPPK</sequence>
<keyword evidence="2" id="KW-1185">Reference proteome</keyword>
<dbReference type="KEGG" id="ffu:CLAFUR5_09401"/>
<gene>
    <name evidence="1" type="ORF">CLAFUR5_09401</name>
</gene>
<dbReference type="RefSeq" id="XP_047766787.1">
    <property type="nucleotide sequence ID" value="XM_047908549.1"/>
</dbReference>
<evidence type="ECO:0000313" key="1">
    <source>
        <dbReference type="EMBL" id="UJO22421.1"/>
    </source>
</evidence>
<dbReference type="OMA" id="WCMEAME"/>
<dbReference type="GeneID" id="71989279"/>
<reference evidence="1" key="1">
    <citation type="submission" date="2021-12" db="EMBL/GenBank/DDBJ databases">
        <authorList>
            <person name="Zaccaron A."/>
            <person name="Stergiopoulos I."/>
        </authorList>
    </citation>
    <scope>NUCLEOTIDE SEQUENCE</scope>
    <source>
        <strain evidence="1">Race5_Kim</strain>
    </source>
</reference>
<protein>
    <submittedName>
        <fullName evidence="1">Uncharacterized protein</fullName>
    </submittedName>
</protein>
<name>A0A9Q8UU01_PASFU</name>
<dbReference type="AlphaFoldDB" id="A0A9Q8UU01"/>
<dbReference type="OrthoDB" id="3643592at2759"/>
<dbReference type="Proteomes" id="UP000756132">
    <property type="component" value="Chromosome 9"/>
</dbReference>
<reference evidence="1" key="2">
    <citation type="journal article" date="2022" name="Microb. Genom.">
        <title>A chromosome-scale genome assembly of the tomato pathogen Cladosporium fulvum reveals a compartmentalized genome architecture and the presence of a dispensable chromosome.</title>
        <authorList>
            <person name="Zaccaron A.Z."/>
            <person name="Chen L.H."/>
            <person name="Samaras A."/>
            <person name="Stergiopoulos I."/>
        </authorList>
    </citation>
    <scope>NUCLEOTIDE SEQUENCE</scope>
    <source>
        <strain evidence="1">Race5_Kim</strain>
    </source>
</reference>
<dbReference type="EMBL" id="CP090171">
    <property type="protein sequence ID" value="UJO22421.1"/>
    <property type="molecule type" value="Genomic_DNA"/>
</dbReference>
<proteinExistence type="predicted"/>